<dbReference type="AlphaFoldDB" id="A0A7G1NNY4"/>
<reference evidence="2 3" key="1">
    <citation type="journal article" date="2014" name="Int. J. Syst. Evol. Microbiol.">
        <title>Complete genome sequence of Corynebacterium casei LMG S-19264T (=DSM 44701T), isolated from a smear-ripened cheese.</title>
        <authorList>
            <consortium name="US DOE Joint Genome Institute (JGI-PGF)"/>
            <person name="Walter F."/>
            <person name="Albersmeier A."/>
            <person name="Kalinowski J."/>
            <person name="Ruckert C."/>
        </authorList>
    </citation>
    <scope>NUCLEOTIDE SEQUENCE [LARGE SCALE GENOMIC DNA]</scope>
    <source>
        <strain evidence="2 3">JCM 4255</strain>
    </source>
</reference>
<feature type="region of interest" description="Disordered" evidence="1">
    <location>
        <begin position="1"/>
        <end position="31"/>
    </location>
</feature>
<feature type="compositionally biased region" description="Basic and acidic residues" evidence="1">
    <location>
        <begin position="7"/>
        <end position="17"/>
    </location>
</feature>
<evidence type="ECO:0000313" key="2">
    <source>
        <dbReference type="EMBL" id="BCL24928.1"/>
    </source>
</evidence>
<dbReference type="EMBL" id="AP023439">
    <property type="protein sequence ID" value="BCL24928.1"/>
    <property type="molecule type" value="Genomic_DNA"/>
</dbReference>
<evidence type="ECO:0000256" key="1">
    <source>
        <dbReference type="SAM" id="MobiDB-lite"/>
    </source>
</evidence>
<protein>
    <submittedName>
        <fullName evidence="2">Uncharacterized protein</fullName>
    </submittedName>
</protein>
<dbReference type="RefSeq" id="WP_190904170.1">
    <property type="nucleotide sequence ID" value="NZ_AP023439.1"/>
</dbReference>
<evidence type="ECO:0000313" key="3">
    <source>
        <dbReference type="Proteomes" id="UP000516373"/>
    </source>
</evidence>
<name>A0A7G1NNY4_9ACTN</name>
<dbReference type="Proteomes" id="UP000516373">
    <property type="component" value="Chromosome"/>
</dbReference>
<accession>A0A7G1NNY4</accession>
<gene>
    <name evidence="2" type="ORF">GCM10017668_67710</name>
</gene>
<organism evidence="2 3">
    <name type="scientific">Streptomyces tuirus</name>
    <dbReference type="NCBI Taxonomy" id="68278"/>
    <lineage>
        <taxon>Bacteria</taxon>
        <taxon>Bacillati</taxon>
        <taxon>Actinomycetota</taxon>
        <taxon>Actinomycetes</taxon>
        <taxon>Kitasatosporales</taxon>
        <taxon>Streptomycetaceae</taxon>
        <taxon>Streptomyces</taxon>
    </lineage>
</organism>
<dbReference type="KEGG" id="stui:GCM10017668_67710"/>
<proteinExistence type="predicted"/>
<sequence>MALLLRESVRPEPERRAAAPKGLGRTGRGEHTGVLVDAADAPAPRVRAAAALARAGSALRRRAGTCCPC</sequence>